<keyword evidence="1" id="KW-1133">Transmembrane helix</keyword>
<protein>
    <submittedName>
        <fullName evidence="2">5,10-methylene-tetrahydrofolate dehydrogenase</fullName>
    </submittedName>
</protein>
<evidence type="ECO:0000313" key="2">
    <source>
        <dbReference type="EMBL" id="RZI01123.1"/>
    </source>
</evidence>
<feature type="transmembrane region" description="Helical" evidence="1">
    <location>
        <begin position="282"/>
        <end position="307"/>
    </location>
</feature>
<comment type="caution">
    <text evidence="2">The sequence shown here is derived from an EMBL/GenBank/DDBJ whole genome shotgun (WGS) entry which is preliminary data.</text>
</comment>
<keyword evidence="1" id="KW-0472">Membrane</keyword>
<evidence type="ECO:0000256" key="1">
    <source>
        <dbReference type="SAM" id="Phobius"/>
    </source>
</evidence>
<dbReference type="EMBL" id="RQTE01000192">
    <property type="protein sequence ID" value="RZI01123.1"/>
    <property type="molecule type" value="Genomic_DNA"/>
</dbReference>
<accession>A0A4Q7CKR6</accession>
<name>A0A4Q7CKR6_9STAP</name>
<sequence length="378" mass="42656">MEQLVVGIVAAPGIANKLSHKMVHDLPDLLSKYISSQYKWKIEVVVDALTGSAEDAEKAYQKTEDYLDRYNWNYIISLTDLPLFHDNESVIAVDINEENGASMISIPAYGWRPLTKRLEKTIVTVIHEINVQFSDYAQNGTAEKDDEERQKEYRDIFPFSNLRKIRTFADETHTMHIRYIVASKISGNLRLLSGMTFANNPLRLMQSMNSVIAIAFTTGASGMIFSTMWQLGNTFSAGRLTMLSLFAIIGMIAWIILAHNLWESTKHSANHKITRLYNMTTLTTLGTSVLIYYIVLVLIYIIAALILLPSGFLGRQLELKHAAPFSLYIFIAWFAASISTIAGAIGAGMRNEKLVRESTYGSRQQMRKALSKERSEHE</sequence>
<keyword evidence="1" id="KW-0812">Transmembrane</keyword>
<evidence type="ECO:0000313" key="3">
    <source>
        <dbReference type="Proteomes" id="UP000293854"/>
    </source>
</evidence>
<gene>
    <name evidence="2" type="ORF">EIG99_09630</name>
</gene>
<dbReference type="AlphaFoldDB" id="A0A4Q7CKR6"/>
<dbReference type="Proteomes" id="UP000293854">
    <property type="component" value="Unassembled WGS sequence"/>
</dbReference>
<dbReference type="RefSeq" id="WP_130135653.1">
    <property type="nucleotide sequence ID" value="NZ_RQTE01000192.1"/>
</dbReference>
<reference evidence="2 3" key="1">
    <citation type="submission" date="2018-11" db="EMBL/GenBank/DDBJ databases">
        <title>Genomic profiling of Staphylococcus species from a Poultry farm system in KwaZulu-Natal, South Africa.</title>
        <authorList>
            <person name="Amoako D.G."/>
            <person name="Somboro A.M."/>
            <person name="Abia A.L.K."/>
            <person name="Bester L.A."/>
            <person name="Essack S.Y."/>
        </authorList>
    </citation>
    <scope>NUCLEOTIDE SEQUENCE [LARGE SCALE GENOMIC DNA]</scope>
    <source>
        <strain evidence="2 3">SA11</strain>
    </source>
</reference>
<feature type="transmembrane region" description="Helical" evidence="1">
    <location>
        <begin position="211"/>
        <end position="231"/>
    </location>
</feature>
<feature type="transmembrane region" description="Helical" evidence="1">
    <location>
        <begin position="327"/>
        <end position="347"/>
    </location>
</feature>
<feature type="transmembrane region" description="Helical" evidence="1">
    <location>
        <begin position="243"/>
        <end position="262"/>
    </location>
</feature>
<proteinExistence type="predicted"/>
<organism evidence="2 3">
    <name type="scientific">Staphylococcus condimenti</name>
    <dbReference type="NCBI Taxonomy" id="70255"/>
    <lineage>
        <taxon>Bacteria</taxon>
        <taxon>Bacillati</taxon>
        <taxon>Bacillota</taxon>
        <taxon>Bacilli</taxon>
        <taxon>Bacillales</taxon>
        <taxon>Staphylococcaceae</taxon>
        <taxon>Staphylococcus</taxon>
    </lineage>
</organism>